<evidence type="ECO:0000313" key="5">
    <source>
        <dbReference type="EMBL" id="KAJ4122807.1"/>
    </source>
</evidence>
<evidence type="ECO:0000313" key="6">
    <source>
        <dbReference type="Proteomes" id="UP001152024"/>
    </source>
</evidence>
<accession>A0ABQ8R1I3</accession>
<evidence type="ECO:0000256" key="3">
    <source>
        <dbReference type="RuleBase" id="RU361235"/>
    </source>
</evidence>
<dbReference type="SUPFAM" id="SSF53474">
    <property type="entry name" value="alpha/beta-Hydrolases"/>
    <property type="match status" value="1"/>
</dbReference>
<dbReference type="Pfam" id="PF00135">
    <property type="entry name" value="COesterase"/>
    <property type="match status" value="1"/>
</dbReference>
<gene>
    <name evidence="5" type="ORF">NW768_010252</name>
</gene>
<feature type="chain" id="PRO_5044970368" description="Carboxylic ester hydrolase" evidence="3">
    <location>
        <begin position="19"/>
        <end position="556"/>
    </location>
</feature>
<dbReference type="EMBL" id="JAOQBH010000019">
    <property type="protein sequence ID" value="KAJ4122807.1"/>
    <property type="molecule type" value="Genomic_DNA"/>
</dbReference>
<dbReference type="Proteomes" id="UP001152024">
    <property type="component" value="Unassembled WGS sequence"/>
</dbReference>
<evidence type="ECO:0000259" key="4">
    <source>
        <dbReference type="Pfam" id="PF00135"/>
    </source>
</evidence>
<proteinExistence type="inferred from homology"/>
<sequence>MAILSTLLTALLATTVIATPKPPTLPVVDLGYEIHRALSHDPKTDTYKFSNIRYAQPPTGNLRFRAPVPPLTNRDAIQSGEEVRSCPQGIPLWQARAVKPTSEYSNGREFSLQSWEADIKNYTPTTGKPPPPTTEDCLFLDVHVPRKVFDDANRSGGCDAPVLVWIHGGGYVLSSKNGWPTPGFEPSGLLQQAKSFNKKGIIFVALNYRLGALGFLPGSDVEKDGDLNAGLLDQRLALQWVQDNIHLFGGSRDRVTVMGESAGGGSILLHLLGKNYKAPFSQIIAQSPAFIPTFQAPKSAYAGFLDALNVTSLEEAREASPEAIVKANAAQIGAAPATTYIYGPVLDKNLVPDYPYAMFERGHFDKSVRVLASHTAFEGGFFFDVDNMTDVDFIPWIQRSIPGLSQSEEKYLADELYPPTFDGSLGYTDQGSRQMALWGEAVIDCNFAGMNRVVQGEGYAYQFNVTPGLHTQDLKYIFNDPQNPAFNPVAQDTLQGVITSFVVQGVPKLKNESYEFPRWGTNGNVVSINEADAAIGLTDVNQTRCDWWQTFRSRSN</sequence>
<evidence type="ECO:0000256" key="1">
    <source>
        <dbReference type="ARBA" id="ARBA00005964"/>
    </source>
</evidence>
<name>A0ABQ8R1I3_FUSEQ</name>
<dbReference type="InterPro" id="IPR019826">
    <property type="entry name" value="Carboxylesterase_B_AS"/>
</dbReference>
<organism evidence="5 6">
    <name type="scientific">Fusarium equiseti</name>
    <name type="common">Fusarium scirpi</name>
    <dbReference type="NCBI Taxonomy" id="61235"/>
    <lineage>
        <taxon>Eukaryota</taxon>
        <taxon>Fungi</taxon>
        <taxon>Dikarya</taxon>
        <taxon>Ascomycota</taxon>
        <taxon>Pezizomycotina</taxon>
        <taxon>Sordariomycetes</taxon>
        <taxon>Hypocreomycetidae</taxon>
        <taxon>Hypocreales</taxon>
        <taxon>Nectriaceae</taxon>
        <taxon>Fusarium</taxon>
        <taxon>Fusarium incarnatum-equiseti species complex</taxon>
    </lineage>
</organism>
<feature type="domain" description="Carboxylesterase type B" evidence="4">
    <location>
        <begin position="40"/>
        <end position="533"/>
    </location>
</feature>
<keyword evidence="3" id="KW-0732">Signal</keyword>
<dbReference type="InterPro" id="IPR002018">
    <property type="entry name" value="CarbesteraseB"/>
</dbReference>
<reference evidence="5" key="1">
    <citation type="submission" date="2022-09" db="EMBL/GenBank/DDBJ databases">
        <title>Fusarium specimens isolated from Avocado Roots.</title>
        <authorList>
            <person name="Stajich J."/>
            <person name="Roper C."/>
            <person name="Heimlech-Rivalta G."/>
        </authorList>
    </citation>
    <scope>NUCLEOTIDE SEQUENCE</scope>
    <source>
        <strain evidence="5">CF00095</strain>
    </source>
</reference>
<feature type="signal peptide" evidence="3">
    <location>
        <begin position="1"/>
        <end position="18"/>
    </location>
</feature>
<dbReference type="PROSITE" id="PS00122">
    <property type="entry name" value="CARBOXYLESTERASE_B_1"/>
    <property type="match status" value="1"/>
</dbReference>
<dbReference type="Gene3D" id="3.40.50.1820">
    <property type="entry name" value="alpha/beta hydrolase"/>
    <property type="match status" value="1"/>
</dbReference>
<keyword evidence="2 3" id="KW-0378">Hydrolase</keyword>
<comment type="similarity">
    <text evidence="1 3">Belongs to the type-B carboxylesterase/lipase family.</text>
</comment>
<dbReference type="EC" id="3.1.1.-" evidence="3"/>
<comment type="caution">
    <text evidence="5">The sequence shown here is derived from an EMBL/GenBank/DDBJ whole genome shotgun (WGS) entry which is preliminary data.</text>
</comment>
<dbReference type="InterPro" id="IPR050309">
    <property type="entry name" value="Type-B_Carboxylest/Lipase"/>
</dbReference>
<evidence type="ECO:0000256" key="2">
    <source>
        <dbReference type="ARBA" id="ARBA00022801"/>
    </source>
</evidence>
<dbReference type="InterPro" id="IPR029058">
    <property type="entry name" value="AB_hydrolase_fold"/>
</dbReference>
<protein>
    <recommendedName>
        <fullName evidence="3">Carboxylic ester hydrolase</fullName>
        <ecNumber evidence="3">3.1.1.-</ecNumber>
    </recommendedName>
</protein>
<dbReference type="PANTHER" id="PTHR11559">
    <property type="entry name" value="CARBOXYLESTERASE"/>
    <property type="match status" value="1"/>
</dbReference>
<keyword evidence="6" id="KW-1185">Reference proteome</keyword>